<keyword evidence="3" id="KW-1185">Reference proteome</keyword>
<name>A0AAN6WM73_9PEZI</name>
<reference evidence="2" key="1">
    <citation type="journal article" date="2023" name="Mol. Phylogenet. Evol.">
        <title>Genome-scale phylogeny and comparative genomics of the fungal order Sordariales.</title>
        <authorList>
            <person name="Hensen N."/>
            <person name="Bonometti L."/>
            <person name="Westerberg I."/>
            <person name="Brannstrom I.O."/>
            <person name="Guillou S."/>
            <person name="Cros-Aarteil S."/>
            <person name="Calhoun S."/>
            <person name="Haridas S."/>
            <person name="Kuo A."/>
            <person name="Mondo S."/>
            <person name="Pangilinan J."/>
            <person name="Riley R."/>
            <person name="LaButti K."/>
            <person name="Andreopoulos B."/>
            <person name="Lipzen A."/>
            <person name="Chen C."/>
            <person name="Yan M."/>
            <person name="Daum C."/>
            <person name="Ng V."/>
            <person name="Clum A."/>
            <person name="Steindorff A."/>
            <person name="Ohm R.A."/>
            <person name="Martin F."/>
            <person name="Silar P."/>
            <person name="Natvig D.O."/>
            <person name="Lalanne C."/>
            <person name="Gautier V."/>
            <person name="Ament-Velasquez S.L."/>
            <person name="Kruys A."/>
            <person name="Hutchinson M.I."/>
            <person name="Powell A.J."/>
            <person name="Barry K."/>
            <person name="Miller A.N."/>
            <person name="Grigoriev I.V."/>
            <person name="Debuchy R."/>
            <person name="Gladieux P."/>
            <person name="Hiltunen Thoren M."/>
            <person name="Johannesson H."/>
        </authorList>
    </citation>
    <scope>NUCLEOTIDE SEQUENCE</scope>
    <source>
        <strain evidence="2">PSN309</strain>
    </source>
</reference>
<organism evidence="2 3">
    <name type="scientific">Podospora australis</name>
    <dbReference type="NCBI Taxonomy" id="1536484"/>
    <lineage>
        <taxon>Eukaryota</taxon>
        <taxon>Fungi</taxon>
        <taxon>Dikarya</taxon>
        <taxon>Ascomycota</taxon>
        <taxon>Pezizomycotina</taxon>
        <taxon>Sordariomycetes</taxon>
        <taxon>Sordariomycetidae</taxon>
        <taxon>Sordariales</taxon>
        <taxon>Podosporaceae</taxon>
        <taxon>Podospora</taxon>
    </lineage>
</organism>
<gene>
    <name evidence="2" type="ORF">QBC35DRAFT_391772</name>
</gene>
<dbReference type="EMBL" id="MU864491">
    <property type="protein sequence ID" value="KAK4184391.1"/>
    <property type="molecule type" value="Genomic_DNA"/>
</dbReference>
<accession>A0AAN6WM73</accession>
<dbReference type="InterPro" id="IPR011333">
    <property type="entry name" value="SKP1/BTB/POZ_sf"/>
</dbReference>
<proteinExistence type="predicted"/>
<sequence length="240" mass="26556">EASNSAEQPHMELVKIDEDGDLTLWARSPDWVENGRDLECLFLVDSRALRRASPVWKSMLYGGWAEGKPTDGSQWVVSLPEDDPRALKVLLQAAHSKVDDVDEDDPDVLFTTIILVDKYDAMTLIGSWVYSYKKEILNDGLTWHQRAFVAWHLGDAVWFAEACHHLVMHDNGATTAEDEENDSTDDASNISRDVGSDDSAGENDGVNDMTPGSATPMLSFALPDRVLSKVTLPLGVPKRC</sequence>
<dbReference type="Gene3D" id="3.30.710.10">
    <property type="entry name" value="Potassium Channel Kv1.1, Chain A"/>
    <property type="match status" value="1"/>
</dbReference>
<evidence type="ECO:0000313" key="2">
    <source>
        <dbReference type="EMBL" id="KAK4184391.1"/>
    </source>
</evidence>
<evidence type="ECO:0000313" key="3">
    <source>
        <dbReference type="Proteomes" id="UP001302126"/>
    </source>
</evidence>
<reference evidence="2" key="2">
    <citation type="submission" date="2023-05" db="EMBL/GenBank/DDBJ databases">
        <authorList>
            <consortium name="Lawrence Berkeley National Laboratory"/>
            <person name="Steindorff A."/>
            <person name="Hensen N."/>
            <person name="Bonometti L."/>
            <person name="Westerberg I."/>
            <person name="Brannstrom I.O."/>
            <person name="Guillou S."/>
            <person name="Cros-Aarteil S."/>
            <person name="Calhoun S."/>
            <person name="Haridas S."/>
            <person name="Kuo A."/>
            <person name="Mondo S."/>
            <person name="Pangilinan J."/>
            <person name="Riley R."/>
            <person name="Labutti K."/>
            <person name="Andreopoulos B."/>
            <person name="Lipzen A."/>
            <person name="Chen C."/>
            <person name="Yanf M."/>
            <person name="Daum C."/>
            <person name="Ng V."/>
            <person name="Clum A."/>
            <person name="Ohm R."/>
            <person name="Martin F."/>
            <person name="Silar P."/>
            <person name="Natvig D."/>
            <person name="Lalanne C."/>
            <person name="Gautier V."/>
            <person name="Ament-Velasquez S.L."/>
            <person name="Kruys A."/>
            <person name="Hutchinson M.I."/>
            <person name="Powell A.J."/>
            <person name="Barry K."/>
            <person name="Miller A.N."/>
            <person name="Grigoriev I.V."/>
            <person name="Debuchy R."/>
            <person name="Gladieux P."/>
            <person name="Thoren M.H."/>
            <person name="Johannesson H."/>
        </authorList>
    </citation>
    <scope>NUCLEOTIDE SEQUENCE</scope>
    <source>
        <strain evidence="2">PSN309</strain>
    </source>
</reference>
<evidence type="ECO:0008006" key="4">
    <source>
        <dbReference type="Google" id="ProtNLM"/>
    </source>
</evidence>
<dbReference type="Proteomes" id="UP001302126">
    <property type="component" value="Unassembled WGS sequence"/>
</dbReference>
<protein>
    <recommendedName>
        <fullName evidence="4">BTB domain-containing protein</fullName>
    </recommendedName>
</protein>
<feature type="non-terminal residue" evidence="2">
    <location>
        <position position="1"/>
    </location>
</feature>
<comment type="caution">
    <text evidence="2">The sequence shown here is derived from an EMBL/GenBank/DDBJ whole genome shotgun (WGS) entry which is preliminary data.</text>
</comment>
<feature type="region of interest" description="Disordered" evidence="1">
    <location>
        <begin position="175"/>
        <end position="212"/>
    </location>
</feature>
<feature type="compositionally biased region" description="Acidic residues" evidence="1">
    <location>
        <begin position="176"/>
        <end position="185"/>
    </location>
</feature>
<dbReference type="AlphaFoldDB" id="A0AAN6WM73"/>
<evidence type="ECO:0000256" key="1">
    <source>
        <dbReference type="SAM" id="MobiDB-lite"/>
    </source>
</evidence>